<dbReference type="Proteomes" id="UP000606786">
    <property type="component" value="Unassembled WGS sequence"/>
</dbReference>
<evidence type="ECO:0000313" key="3">
    <source>
        <dbReference type="Proteomes" id="UP000606786"/>
    </source>
</evidence>
<dbReference type="AlphaFoldDB" id="A0A811US72"/>
<evidence type="ECO:0000313" key="2">
    <source>
        <dbReference type="EMBL" id="CAD7001158.1"/>
    </source>
</evidence>
<reference evidence="2" key="1">
    <citation type="submission" date="2020-11" db="EMBL/GenBank/DDBJ databases">
        <authorList>
            <person name="Whitehead M."/>
        </authorList>
    </citation>
    <scope>NUCLEOTIDE SEQUENCE</scope>
    <source>
        <strain evidence="2">EGII</strain>
    </source>
</reference>
<gene>
    <name evidence="2" type="ORF">CCAP1982_LOCUS9656</name>
</gene>
<feature type="non-terminal residue" evidence="2">
    <location>
        <position position="73"/>
    </location>
</feature>
<organism evidence="2 3">
    <name type="scientific">Ceratitis capitata</name>
    <name type="common">Mediterranean fruit fly</name>
    <name type="synonym">Tephritis capitata</name>
    <dbReference type="NCBI Taxonomy" id="7213"/>
    <lineage>
        <taxon>Eukaryota</taxon>
        <taxon>Metazoa</taxon>
        <taxon>Ecdysozoa</taxon>
        <taxon>Arthropoda</taxon>
        <taxon>Hexapoda</taxon>
        <taxon>Insecta</taxon>
        <taxon>Pterygota</taxon>
        <taxon>Neoptera</taxon>
        <taxon>Endopterygota</taxon>
        <taxon>Diptera</taxon>
        <taxon>Brachycera</taxon>
        <taxon>Muscomorpha</taxon>
        <taxon>Tephritoidea</taxon>
        <taxon>Tephritidae</taxon>
        <taxon>Ceratitis</taxon>
        <taxon>Ceratitis</taxon>
    </lineage>
</organism>
<evidence type="ECO:0000256" key="1">
    <source>
        <dbReference type="SAM" id="MobiDB-lite"/>
    </source>
</evidence>
<proteinExistence type="predicted"/>
<protein>
    <submittedName>
        <fullName evidence="2">(Mediterranean fruit fly) hypothetical protein</fullName>
    </submittedName>
</protein>
<name>A0A811US72_CERCA</name>
<comment type="caution">
    <text evidence="2">The sequence shown here is derived from an EMBL/GenBank/DDBJ whole genome shotgun (WGS) entry which is preliminary data.</text>
</comment>
<dbReference type="EMBL" id="CAJHJT010000023">
    <property type="protein sequence ID" value="CAD7001158.1"/>
    <property type="molecule type" value="Genomic_DNA"/>
</dbReference>
<sequence>MSTRDEEILEWLREIDSEKSDIEVLSEFSEHEGNDDESEVAAEIEEEDEVEETISEESEIVSTDRTIWKPFKA</sequence>
<accession>A0A811US72</accession>
<keyword evidence="3" id="KW-1185">Reference proteome</keyword>
<feature type="region of interest" description="Disordered" evidence="1">
    <location>
        <begin position="28"/>
        <end position="61"/>
    </location>
</feature>
<feature type="compositionally biased region" description="Acidic residues" evidence="1">
    <location>
        <begin position="33"/>
        <end position="59"/>
    </location>
</feature>